<keyword evidence="3" id="KW-1185">Reference proteome</keyword>
<dbReference type="Gene3D" id="3.10.450.160">
    <property type="entry name" value="inner membrane protein cigr"/>
    <property type="match status" value="1"/>
</dbReference>
<keyword evidence="1" id="KW-0732">Signal</keyword>
<dbReference type="AlphaFoldDB" id="A0A657LM34"/>
<accession>A0A657LM34</accession>
<sequence>MKRLFIALVASSFLSAPMAMAQPLPAGSYEVAQASHRDVEKRVYKQGNKRIVEKRVYRQGNKKIVEKRVVVKKRWARGHKLSPAERRRIARINDYRSYKLRAPPRGQQWVRVDNDFLLISAATGVIVGLASR</sequence>
<dbReference type="InterPro" id="IPR024572">
    <property type="entry name" value="RcnB"/>
</dbReference>
<protein>
    <recommendedName>
        <fullName evidence="4">Transmembrane signal peptide protein</fullName>
    </recommendedName>
</protein>
<evidence type="ECO:0000256" key="1">
    <source>
        <dbReference type="SAM" id="SignalP"/>
    </source>
</evidence>
<name>A0A657LM34_9HYPH</name>
<organism evidence="2 3">
    <name type="scientific">Pararhizobium antarcticum</name>
    <dbReference type="NCBI Taxonomy" id="1798805"/>
    <lineage>
        <taxon>Bacteria</taxon>
        <taxon>Pseudomonadati</taxon>
        <taxon>Pseudomonadota</taxon>
        <taxon>Alphaproteobacteria</taxon>
        <taxon>Hyphomicrobiales</taxon>
        <taxon>Rhizobiaceae</taxon>
        <taxon>Rhizobium/Agrobacterium group</taxon>
        <taxon>Pararhizobium</taxon>
    </lineage>
</organism>
<dbReference type="EMBL" id="LSRP01000136">
    <property type="protein sequence ID" value="OJF90732.1"/>
    <property type="molecule type" value="Genomic_DNA"/>
</dbReference>
<feature type="signal peptide" evidence="1">
    <location>
        <begin position="1"/>
        <end position="21"/>
    </location>
</feature>
<evidence type="ECO:0008006" key="4">
    <source>
        <dbReference type="Google" id="ProtNLM"/>
    </source>
</evidence>
<comment type="caution">
    <text evidence="2">The sequence shown here is derived from an EMBL/GenBank/DDBJ whole genome shotgun (WGS) entry which is preliminary data.</text>
</comment>
<proteinExistence type="predicted"/>
<evidence type="ECO:0000313" key="3">
    <source>
        <dbReference type="Proteomes" id="UP000182661"/>
    </source>
</evidence>
<dbReference type="OrthoDB" id="9808839at2"/>
<dbReference type="Pfam" id="PF11776">
    <property type="entry name" value="RcnB"/>
    <property type="match status" value="1"/>
</dbReference>
<dbReference type="Proteomes" id="UP000182661">
    <property type="component" value="Unassembled WGS sequence"/>
</dbReference>
<reference evidence="2 3" key="1">
    <citation type="submission" date="2016-02" db="EMBL/GenBank/DDBJ databases">
        <title>Genome sequencing of a beta-galactosidase producing bacteria Rhizobium sp. 59.</title>
        <authorList>
            <person name="Wang D."/>
            <person name="Kot W."/>
            <person name="Qin Y."/>
            <person name="Hansen L."/>
            <person name="Naqvi K."/>
            <person name="Rensing C."/>
        </authorList>
    </citation>
    <scope>NUCLEOTIDE SEQUENCE [LARGE SCALE GENOMIC DNA]</scope>
    <source>
        <strain evidence="2 3">59</strain>
    </source>
</reference>
<feature type="chain" id="PRO_5024905356" description="Transmembrane signal peptide protein" evidence="1">
    <location>
        <begin position="22"/>
        <end position="132"/>
    </location>
</feature>
<evidence type="ECO:0000313" key="2">
    <source>
        <dbReference type="EMBL" id="OJF90732.1"/>
    </source>
</evidence>
<dbReference type="RefSeq" id="WP_071835478.1">
    <property type="nucleotide sequence ID" value="NZ_LSRP01000136.1"/>
</dbReference>
<gene>
    <name evidence="2" type="ORF">AX760_23990</name>
</gene>